<sequence length="149" mass="16175">MSNQLITFQIGEQFLGVDIMAIREIRAWSPSTLLPHVPDYVRGVINLRGNVLPVIDLAARLGWGLTEPTGRHVIIVVRIAEQLHGLIVDAVNDIVTVNEDAMQAPPSLSTDSASAFLKGLVAVEDRMVMVLSLDNLAAETRHMITAEAA</sequence>
<name>A0A840HX37_9SPHN</name>
<dbReference type="GO" id="GO:0007165">
    <property type="term" value="P:signal transduction"/>
    <property type="evidence" value="ECO:0007669"/>
    <property type="project" value="InterPro"/>
</dbReference>
<comment type="caution">
    <text evidence="2">The sequence shown here is derived from an EMBL/GenBank/DDBJ whole genome shotgun (WGS) entry which is preliminary data.</text>
</comment>
<proteinExistence type="predicted"/>
<dbReference type="EMBL" id="JACHOV010000009">
    <property type="protein sequence ID" value="MBB4642140.1"/>
    <property type="molecule type" value="Genomic_DNA"/>
</dbReference>
<evidence type="ECO:0000313" key="2">
    <source>
        <dbReference type="EMBL" id="MBB4642140.1"/>
    </source>
</evidence>
<reference evidence="2 3" key="1">
    <citation type="submission" date="2020-08" db="EMBL/GenBank/DDBJ databases">
        <title>Genomic Encyclopedia of Type Strains, Phase IV (KMG-IV): sequencing the most valuable type-strain genomes for metagenomic binning, comparative biology and taxonomic classification.</title>
        <authorList>
            <person name="Goeker M."/>
        </authorList>
    </citation>
    <scope>NUCLEOTIDE SEQUENCE [LARGE SCALE GENOMIC DNA]</scope>
    <source>
        <strain evidence="2 3">DSM 7465</strain>
    </source>
</reference>
<accession>A0A840HX37</accession>
<dbReference type="AlphaFoldDB" id="A0A840HX37"/>
<evidence type="ECO:0000313" key="3">
    <source>
        <dbReference type="Proteomes" id="UP000575068"/>
    </source>
</evidence>
<dbReference type="Gene3D" id="2.40.50.180">
    <property type="entry name" value="CheA-289, Domain 4"/>
    <property type="match status" value="1"/>
</dbReference>
<feature type="domain" description="CheW-like" evidence="1">
    <location>
        <begin position="2"/>
        <end position="142"/>
    </location>
</feature>
<dbReference type="SMART" id="SM00260">
    <property type="entry name" value="CheW"/>
    <property type="match status" value="1"/>
</dbReference>
<dbReference type="Proteomes" id="UP000575068">
    <property type="component" value="Unassembled WGS sequence"/>
</dbReference>
<keyword evidence="3" id="KW-1185">Reference proteome</keyword>
<dbReference type="RefSeq" id="WP_184475916.1">
    <property type="nucleotide sequence ID" value="NZ_JACHOV010000009.1"/>
</dbReference>
<organism evidence="2 3">
    <name type="scientific">Rhizorhapis suberifaciens</name>
    <name type="common">corky root of lettuce</name>
    <dbReference type="NCBI Taxonomy" id="13656"/>
    <lineage>
        <taxon>Bacteria</taxon>
        <taxon>Pseudomonadati</taxon>
        <taxon>Pseudomonadota</taxon>
        <taxon>Alphaproteobacteria</taxon>
        <taxon>Sphingomonadales</taxon>
        <taxon>Sphingomonadaceae</taxon>
        <taxon>Rhizorhapis</taxon>
    </lineage>
</organism>
<dbReference type="PROSITE" id="PS50851">
    <property type="entry name" value="CHEW"/>
    <property type="match status" value="1"/>
</dbReference>
<dbReference type="InterPro" id="IPR036061">
    <property type="entry name" value="CheW-like_dom_sf"/>
</dbReference>
<protein>
    <submittedName>
        <fullName evidence="2">Purine-binding chemotaxis protein CheW</fullName>
    </submittedName>
</protein>
<dbReference type="PANTHER" id="PTHR22617">
    <property type="entry name" value="CHEMOTAXIS SENSOR HISTIDINE KINASE-RELATED"/>
    <property type="match status" value="1"/>
</dbReference>
<dbReference type="PANTHER" id="PTHR22617:SF23">
    <property type="entry name" value="CHEMOTAXIS PROTEIN CHEW"/>
    <property type="match status" value="1"/>
</dbReference>
<gene>
    <name evidence="2" type="ORF">HNQ99_002462</name>
</gene>
<dbReference type="InterPro" id="IPR039315">
    <property type="entry name" value="CheW"/>
</dbReference>
<dbReference type="Pfam" id="PF01584">
    <property type="entry name" value="CheW"/>
    <property type="match status" value="1"/>
</dbReference>
<dbReference type="GO" id="GO:0005829">
    <property type="term" value="C:cytosol"/>
    <property type="evidence" value="ECO:0007669"/>
    <property type="project" value="TreeGrafter"/>
</dbReference>
<dbReference type="InterPro" id="IPR002545">
    <property type="entry name" value="CheW-lke_dom"/>
</dbReference>
<dbReference type="GO" id="GO:0006935">
    <property type="term" value="P:chemotaxis"/>
    <property type="evidence" value="ECO:0007669"/>
    <property type="project" value="InterPro"/>
</dbReference>
<dbReference type="Gene3D" id="2.30.30.40">
    <property type="entry name" value="SH3 Domains"/>
    <property type="match status" value="1"/>
</dbReference>
<dbReference type="CDD" id="cd00732">
    <property type="entry name" value="CheW"/>
    <property type="match status" value="1"/>
</dbReference>
<dbReference type="SUPFAM" id="SSF50341">
    <property type="entry name" value="CheW-like"/>
    <property type="match status" value="1"/>
</dbReference>
<evidence type="ECO:0000259" key="1">
    <source>
        <dbReference type="PROSITE" id="PS50851"/>
    </source>
</evidence>